<evidence type="ECO:0000256" key="4">
    <source>
        <dbReference type="ARBA" id="ARBA00023125"/>
    </source>
</evidence>
<feature type="region of interest" description="Disordered" evidence="7">
    <location>
        <begin position="236"/>
        <end position="255"/>
    </location>
</feature>
<dbReference type="CDD" id="cd10017">
    <property type="entry name" value="B3_DNA"/>
    <property type="match status" value="4"/>
</dbReference>
<evidence type="ECO:0000256" key="3">
    <source>
        <dbReference type="ARBA" id="ARBA00023015"/>
    </source>
</evidence>
<evidence type="ECO:0000256" key="5">
    <source>
        <dbReference type="ARBA" id="ARBA00023163"/>
    </source>
</evidence>
<dbReference type="PROSITE" id="PS50863">
    <property type="entry name" value="B3"/>
    <property type="match status" value="4"/>
</dbReference>
<dbReference type="RefSeq" id="XP_016454032.1">
    <property type="nucleotide sequence ID" value="XM_016598546.1"/>
</dbReference>
<reference evidence="9 10" key="1">
    <citation type="submission" date="2025-04" db="UniProtKB">
        <authorList>
            <consortium name="RefSeq"/>
        </authorList>
    </citation>
    <scope>IDENTIFICATION</scope>
</reference>
<proteinExistence type="predicted"/>
<dbReference type="AlphaFoldDB" id="A0A1S3YP65"/>
<dbReference type="SMR" id="A0A1S3YP65"/>
<dbReference type="Gene3D" id="2.40.330.10">
    <property type="entry name" value="DNA-binding pseudobarrel domain"/>
    <property type="match status" value="4"/>
</dbReference>
<dbReference type="RefSeq" id="XP_016454033.1">
    <property type="nucleotide sequence ID" value="XM_016598547.1"/>
</dbReference>
<keyword evidence="4" id="KW-0238">DNA-binding</keyword>
<feature type="domain" description="TF-B3" evidence="8">
    <location>
        <begin position="426"/>
        <end position="519"/>
    </location>
</feature>
<dbReference type="SUPFAM" id="SSF101936">
    <property type="entry name" value="DNA-binding pseudobarrel domain"/>
    <property type="match status" value="4"/>
</dbReference>
<dbReference type="InterPro" id="IPR003340">
    <property type="entry name" value="B3_DNA-bd"/>
</dbReference>
<keyword evidence="3" id="KW-0805">Transcription regulation</keyword>
<evidence type="ECO:0000256" key="2">
    <source>
        <dbReference type="ARBA" id="ARBA00022737"/>
    </source>
</evidence>
<sequence length="580" mass="66474">MKVRPAKPHFFKPIQPGFKRALKIPKGFLKYLKGHEHEHAVLKRGSKKWLVKLNGQRLEEGWEKFAEEHDLRLGDLLIFRHEGEMEFEVTIFDSSHCDREYAEYLQDEEEAHIVKDPSKKFEIKEAAPQNPIGQSHVVCTVRSYCFSKGYFRLPVKFTKANGFRNKKYGLIIRDERQRSWNLKLYTSYSQVYIGGKWGEFRDANDIKVGDRIMFKVVANGERPIWKFHNLRKNASLQPEGKNNSDIERVSTPEKPKSNIISSCKAVPNVEAAKDLHLGHPHFICTMKPYNLSKCFLRVPSPFARQHGLRDRKCTIMIRDEQRSWTFTLYSCGKVTYIGGGWHDFCIANCLKEGDRVMFGIVANGEKPILKFHDLRENASFQPEGKKTNSDTERVSTQEKPKSNIISSRKAVPNVEAAKDVHLSQPHFISTMKPYYLSKRFLHVPSPFARQHGLGDGRCTIMISDEQRSWTFNLYSCGRFTYIGGGWREFCVANYLKEGDRVMFEIVANGEKPILKFHDLRGNASLQPEGKKINLDAKNVSTQGITDLTIQTSNVTARKAQVPASTSVDNANTKTTLVYTM</sequence>
<dbReference type="RefSeq" id="XP_016454034.1">
    <property type="nucleotide sequence ID" value="XM_016598548.1"/>
</dbReference>
<feature type="domain" description="TF-B3" evidence="8">
    <location>
        <begin position="281"/>
        <end position="374"/>
    </location>
</feature>
<dbReference type="PaxDb" id="4097-A0A1S3YP65"/>
<dbReference type="KEGG" id="nta:107778317"/>
<feature type="domain" description="TF-B3" evidence="8">
    <location>
        <begin position="136"/>
        <end position="230"/>
    </location>
</feature>
<feature type="region of interest" description="Disordered" evidence="7">
    <location>
        <begin position="380"/>
        <end position="402"/>
    </location>
</feature>
<dbReference type="InterPro" id="IPR039218">
    <property type="entry name" value="REM_fam"/>
</dbReference>
<evidence type="ECO:0000313" key="12">
    <source>
        <dbReference type="RefSeq" id="XP_016454032.1"/>
    </source>
</evidence>
<dbReference type="RefSeq" id="XP_016454029.1">
    <property type="nucleotide sequence ID" value="XM_016598543.1"/>
</dbReference>
<dbReference type="SMART" id="SM01019">
    <property type="entry name" value="B3"/>
    <property type="match status" value="4"/>
</dbReference>
<feature type="compositionally biased region" description="Basic and acidic residues" evidence="7">
    <location>
        <begin position="242"/>
        <end position="255"/>
    </location>
</feature>
<gene>
    <name evidence="9 10 11 12 13 14" type="primary">LOC107778317</name>
</gene>
<dbReference type="STRING" id="4097.A0A1S3YP65"/>
<dbReference type="GO" id="GO:0003677">
    <property type="term" value="F:DNA binding"/>
    <property type="evidence" value="ECO:0007669"/>
    <property type="project" value="UniProtKB-KW"/>
</dbReference>
<evidence type="ECO:0000313" key="14">
    <source>
        <dbReference type="RefSeq" id="XP_016454034.1"/>
    </source>
</evidence>
<dbReference type="Pfam" id="PF02362">
    <property type="entry name" value="B3"/>
    <property type="match status" value="4"/>
</dbReference>
<comment type="subcellular location">
    <subcellularLocation>
        <location evidence="1">Nucleus</location>
    </subcellularLocation>
</comment>
<evidence type="ECO:0000256" key="7">
    <source>
        <dbReference type="SAM" id="MobiDB-lite"/>
    </source>
</evidence>
<accession>A0A1S3YP65</accession>
<evidence type="ECO:0000313" key="10">
    <source>
        <dbReference type="RefSeq" id="XP_016454030.1"/>
    </source>
</evidence>
<protein>
    <submittedName>
        <fullName evidence="9 10">B3 domain-containing protein REM14 isoform X1</fullName>
    </submittedName>
</protein>
<organism evidence="9">
    <name type="scientific">Nicotiana tabacum</name>
    <name type="common">Common tobacco</name>
    <dbReference type="NCBI Taxonomy" id="4097"/>
    <lineage>
        <taxon>Eukaryota</taxon>
        <taxon>Viridiplantae</taxon>
        <taxon>Streptophyta</taxon>
        <taxon>Embryophyta</taxon>
        <taxon>Tracheophyta</taxon>
        <taxon>Spermatophyta</taxon>
        <taxon>Magnoliopsida</taxon>
        <taxon>eudicotyledons</taxon>
        <taxon>Gunneridae</taxon>
        <taxon>Pentapetalae</taxon>
        <taxon>asterids</taxon>
        <taxon>lamiids</taxon>
        <taxon>Solanales</taxon>
        <taxon>Solanaceae</taxon>
        <taxon>Nicotianoideae</taxon>
        <taxon>Nicotianeae</taxon>
        <taxon>Nicotiana</taxon>
    </lineage>
</organism>
<dbReference type="OrthoDB" id="1109907at2759"/>
<keyword evidence="6" id="KW-0539">Nucleus</keyword>
<feature type="domain" description="TF-B3" evidence="8">
    <location>
        <begin position="7"/>
        <end position="95"/>
    </location>
</feature>
<dbReference type="RefSeq" id="XP_016454030.1">
    <property type="nucleotide sequence ID" value="XM_016598544.1"/>
</dbReference>
<evidence type="ECO:0000313" key="9">
    <source>
        <dbReference type="RefSeq" id="XP_016454029.1"/>
    </source>
</evidence>
<evidence type="ECO:0000313" key="11">
    <source>
        <dbReference type="RefSeq" id="XP_016454031.1"/>
    </source>
</evidence>
<evidence type="ECO:0000256" key="6">
    <source>
        <dbReference type="ARBA" id="ARBA00023242"/>
    </source>
</evidence>
<evidence type="ECO:0000256" key="1">
    <source>
        <dbReference type="ARBA" id="ARBA00004123"/>
    </source>
</evidence>
<keyword evidence="5" id="KW-0804">Transcription</keyword>
<name>A0A1S3YP65_TOBAC</name>
<dbReference type="PANTHER" id="PTHR31674:SF62">
    <property type="entry name" value="B3 DOMAIN-CONTAINING PROTEIN REM14-RELATED"/>
    <property type="match status" value="1"/>
</dbReference>
<evidence type="ECO:0000259" key="8">
    <source>
        <dbReference type="PROSITE" id="PS50863"/>
    </source>
</evidence>
<dbReference type="GO" id="GO:0005634">
    <property type="term" value="C:nucleus"/>
    <property type="evidence" value="ECO:0007669"/>
    <property type="project" value="UniProtKB-SubCell"/>
</dbReference>
<dbReference type="RefSeq" id="XP_016454031.1">
    <property type="nucleotide sequence ID" value="XM_016598545.1"/>
</dbReference>
<keyword evidence="2" id="KW-0677">Repeat</keyword>
<dbReference type="PANTHER" id="PTHR31674">
    <property type="entry name" value="B3 DOMAIN-CONTAINING PROTEIN REM-LIKE 3-RELATED"/>
    <property type="match status" value="1"/>
</dbReference>
<feature type="compositionally biased region" description="Basic and acidic residues" evidence="7">
    <location>
        <begin position="383"/>
        <end position="401"/>
    </location>
</feature>
<dbReference type="InterPro" id="IPR015300">
    <property type="entry name" value="DNA-bd_pseudobarrel_sf"/>
</dbReference>
<evidence type="ECO:0000313" key="13">
    <source>
        <dbReference type="RefSeq" id="XP_016454033.1"/>
    </source>
</evidence>